<reference evidence="1" key="1">
    <citation type="submission" date="2020-02" db="EMBL/GenBank/DDBJ databases">
        <authorList>
            <person name="Meier V. D."/>
        </authorList>
    </citation>
    <scope>NUCLEOTIDE SEQUENCE</scope>
    <source>
        <strain evidence="1">AVDCRST_MAG01</strain>
    </source>
</reference>
<proteinExistence type="predicted"/>
<accession>A0A6J4Q4D3</accession>
<organism evidence="1">
    <name type="scientific">uncultured Rubrobacteraceae bacterium</name>
    <dbReference type="NCBI Taxonomy" id="349277"/>
    <lineage>
        <taxon>Bacteria</taxon>
        <taxon>Bacillati</taxon>
        <taxon>Actinomycetota</taxon>
        <taxon>Rubrobacteria</taxon>
        <taxon>Rubrobacterales</taxon>
        <taxon>Rubrobacteraceae</taxon>
        <taxon>environmental samples</taxon>
    </lineage>
</organism>
<sequence length="109" mass="12462">RVFFPAFGTLVFRVPAARVYSRAGYNSTVGIFRTDRIPSLSRIPAELGREQRPCEPCGHRTEHILYRVPKKLAFVYLKDHPKNLQATCIECARSTVLTGEDRKRVLETD</sequence>
<feature type="non-terminal residue" evidence="1">
    <location>
        <position position="1"/>
    </location>
</feature>
<dbReference type="EMBL" id="CADCUW010000409">
    <property type="protein sequence ID" value="CAA9433782.1"/>
    <property type="molecule type" value="Genomic_DNA"/>
</dbReference>
<dbReference type="AlphaFoldDB" id="A0A6J4Q4D3"/>
<protein>
    <submittedName>
        <fullName evidence="1">Uncharacterized protein</fullName>
    </submittedName>
</protein>
<gene>
    <name evidence="1" type="ORF">AVDCRST_MAG01-01-3108</name>
</gene>
<name>A0A6J4Q4D3_9ACTN</name>
<evidence type="ECO:0000313" key="1">
    <source>
        <dbReference type="EMBL" id="CAA9433782.1"/>
    </source>
</evidence>